<dbReference type="OrthoDB" id="2309723at2759"/>
<dbReference type="InterPro" id="IPR036282">
    <property type="entry name" value="Glutathione-S-Trfase_C_sf"/>
</dbReference>
<proteinExistence type="predicted"/>
<dbReference type="SUPFAM" id="SSF52833">
    <property type="entry name" value="Thioredoxin-like"/>
    <property type="match status" value="1"/>
</dbReference>
<evidence type="ECO:0000313" key="3">
    <source>
        <dbReference type="Proteomes" id="UP000193144"/>
    </source>
</evidence>
<evidence type="ECO:0000259" key="1">
    <source>
        <dbReference type="PROSITE" id="PS50405"/>
    </source>
</evidence>
<dbReference type="Gene3D" id="1.20.1050.10">
    <property type="match status" value="1"/>
</dbReference>
<accession>A0A1Y1Z0A7</accession>
<dbReference type="InterPro" id="IPR004046">
    <property type="entry name" value="GST_C"/>
</dbReference>
<comment type="caution">
    <text evidence="2">The sequence shown here is derived from an EMBL/GenBank/DDBJ whole genome shotgun (WGS) entry which is preliminary data.</text>
</comment>
<dbReference type="STRING" id="1231657.A0A1Y1Z0A7"/>
<dbReference type="SUPFAM" id="SSF47616">
    <property type="entry name" value="GST C-terminal domain-like"/>
    <property type="match status" value="1"/>
</dbReference>
<name>A0A1Y1Z0A7_9PLEO</name>
<keyword evidence="3" id="KW-1185">Reference proteome</keyword>
<dbReference type="EMBL" id="MCFA01000145">
    <property type="protein sequence ID" value="ORY03554.1"/>
    <property type="molecule type" value="Genomic_DNA"/>
</dbReference>
<sequence>MSKPPQALIPTLHNLSSSQSLRVLWALEELKAAHGTEFKFVNYSRRSKADAETLKSIHSIGKSPILTLETTDGQAPPTFQVLPGVLSESKLILKFLSEEFGKGLWEPESEEERNRDLFFAELGTATLTLKVDFAMLFQVTAALLPWGLRHMLQVLVSPVTNYFVGDLQPVFETLENALSEERPWFGGRKLGLSDFNVVFGLEMADQRGYFDGKKWPRLREWLERVHGRGAYKRAREEGGKYDLVNFA</sequence>
<protein>
    <recommendedName>
        <fullName evidence="1">GST C-terminal domain-containing protein</fullName>
    </recommendedName>
</protein>
<dbReference type="PANTHER" id="PTHR44051:SF9">
    <property type="entry name" value="GLUTATHIONE S-TRANSFERASE 1"/>
    <property type="match status" value="1"/>
</dbReference>
<dbReference type="PANTHER" id="PTHR44051">
    <property type="entry name" value="GLUTATHIONE S-TRANSFERASE-RELATED"/>
    <property type="match status" value="1"/>
</dbReference>
<dbReference type="Pfam" id="PF00043">
    <property type="entry name" value="GST_C"/>
    <property type="match status" value="1"/>
</dbReference>
<evidence type="ECO:0000313" key="2">
    <source>
        <dbReference type="EMBL" id="ORY03554.1"/>
    </source>
</evidence>
<dbReference type="PROSITE" id="PS50405">
    <property type="entry name" value="GST_CTER"/>
    <property type="match status" value="1"/>
</dbReference>
<gene>
    <name evidence="2" type="ORF">BCR34DRAFT_627274</name>
</gene>
<dbReference type="AlphaFoldDB" id="A0A1Y1Z0A7"/>
<organism evidence="2 3">
    <name type="scientific">Clohesyomyces aquaticus</name>
    <dbReference type="NCBI Taxonomy" id="1231657"/>
    <lineage>
        <taxon>Eukaryota</taxon>
        <taxon>Fungi</taxon>
        <taxon>Dikarya</taxon>
        <taxon>Ascomycota</taxon>
        <taxon>Pezizomycotina</taxon>
        <taxon>Dothideomycetes</taxon>
        <taxon>Pleosporomycetidae</taxon>
        <taxon>Pleosporales</taxon>
        <taxon>Lindgomycetaceae</taxon>
        <taxon>Clohesyomyces</taxon>
    </lineage>
</organism>
<dbReference type="InterPro" id="IPR036249">
    <property type="entry name" value="Thioredoxin-like_sf"/>
</dbReference>
<dbReference type="Proteomes" id="UP000193144">
    <property type="component" value="Unassembled WGS sequence"/>
</dbReference>
<dbReference type="InterPro" id="IPR010987">
    <property type="entry name" value="Glutathione-S-Trfase_C-like"/>
</dbReference>
<reference evidence="2 3" key="1">
    <citation type="submission" date="2016-07" db="EMBL/GenBank/DDBJ databases">
        <title>Pervasive Adenine N6-methylation of Active Genes in Fungi.</title>
        <authorList>
            <consortium name="DOE Joint Genome Institute"/>
            <person name="Mondo S.J."/>
            <person name="Dannebaum R.O."/>
            <person name="Kuo R.C."/>
            <person name="Labutti K."/>
            <person name="Haridas S."/>
            <person name="Kuo A."/>
            <person name="Salamov A."/>
            <person name="Ahrendt S.R."/>
            <person name="Lipzen A."/>
            <person name="Sullivan W."/>
            <person name="Andreopoulos W.B."/>
            <person name="Clum A."/>
            <person name="Lindquist E."/>
            <person name="Daum C."/>
            <person name="Ramamoorthy G.K."/>
            <person name="Gryganskyi A."/>
            <person name="Culley D."/>
            <person name="Magnuson J.K."/>
            <person name="James T.Y."/>
            <person name="O'Malley M.A."/>
            <person name="Stajich J.E."/>
            <person name="Spatafora J.W."/>
            <person name="Visel A."/>
            <person name="Grigoriev I.V."/>
        </authorList>
    </citation>
    <scope>NUCLEOTIDE SEQUENCE [LARGE SCALE GENOMIC DNA]</scope>
    <source>
        <strain evidence="2 3">CBS 115471</strain>
    </source>
</reference>
<dbReference type="Gene3D" id="3.40.30.10">
    <property type="entry name" value="Glutaredoxin"/>
    <property type="match status" value="1"/>
</dbReference>
<feature type="domain" description="GST C-terminal" evidence="1">
    <location>
        <begin position="109"/>
        <end position="246"/>
    </location>
</feature>